<dbReference type="InterPro" id="IPR011006">
    <property type="entry name" value="CheY-like_superfamily"/>
</dbReference>
<evidence type="ECO:0000259" key="7">
    <source>
        <dbReference type="PROSITE" id="PS50110"/>
    </source>
</evidence>
<dbReference type="HOGENOM" id="CLU_000445_90_0_11"/>
<evidence type="ECO:0000256" key="3">
    <source>
        <dbReference type="ARBA" id="ARBA00023125"/>
    </source>
</evidence>
<dbReference type="PANTHER" id="PTHR43214">
    <property type="entry name" value="TWO-COMPONENT RESPONSE REGULATOR"/>
    <property type="match status" value="1"/>
</dbReference>
<dbReference type="Pfam" id="PF00196">
    <property type="entry name" value="GerE"/>
    <property type="match status" value="1"/>
</dbReference>
<feature type="modified residue" description="4-aspartylphosphate" evidence="5">
    <location>
        <position position="52"/>
    </location>
</feature>
<dbReference type="eggNOG" id="COG2197">
    <property type="taxonomic scope" value="Bacteria"/>
</dbReference>
<dbReference type="InterPro" id="IPR058245">
    <property type="entry name" value="NreC/VraR/RcsB-like_REC"/>
</dbReference>
<dbReference type="Proteomes" id="UP000000844">
    <property type="component" value="Chromosome"/>
</dbReference>
<evidence type="ECO:0000259" key="6">
    <source>
        <dbReference type="PROSITE" id="PS50043"/>
    </source>
</evidence>
<dbReference type="PANTHER" id="PTHR43214:SF24">
    <property type="entry name" value="TRANSCRIPTIONAL REGULATORY PROTEIN NARL-RELATED"/>
    <property type="match status" value="1"/>
</dbReference>
<dbReference type="KEGG" id="sna:Snas_4725"/>
<dbReference type="InterPro" id="IPR000792">
    <property type="entry name" value="Tscrpt_reg_LuxR_C"/>
</dbReference>
<feature type="domain" description="HTH luxR-type" evidence="6">
    <location>
        <begin position="143"/>
        <end position="214"/>
    </location>
</feature>
<dbReference type="PROSITE" id="PS50043">
    <property type="entry name" value="HTH_LUXR_2"/>
    <property type="match status" value="1"/>
</dbReference>
<dbReference type="STRING" id="446470.Snas_4725"/>
<keyword evidence="2" id="KW-0805">Transcription regulation</keyword>
<dbReference type="PRINTS" id="PR00038">
    <property type="entry name" value="HTHLUXR"/>
</dbReference>
<keyword evidence="4" id="KW-0804">Transcription</keyword>
<dbReference type="SMART" id="SM00448">
    <property type="entry name" value="REC"/>
    <property type="match status" value="1"/>
</dbReference>
<reference evidence="8 9" key="1">
    <citation type="journal article" date="2009" name="Stand. Genomic Sci.">
        <title>Complete genome sequence of Stackebrandtia nassauensis type strain (LLR-40K-21).</title>
        <authorList>
            <person name="Munk C."/>
            <person name="Lapidus A."/>
            <person name="Copeland A."/>
            <person name="Jando M."/>
            <person name="Mayilraj S."/>
            <person name="Glavina Del Rio T."/>
            <person name="Nolan M."/>
            <person name="Chen F."/>
            <person name="Lucas S."/>
            <person name="Tice H."/>
            <person name="Cheng J.F."/>
            <person name="Han C."/>
            <person name="Detter J.C."/>
            <person name="Bruce D."/>
            <person name="Goodwin L."/>
            <person name="Chain P."/>
            <person name="Pitluck S."/>
            <person name="Goker M."/>
            <person name="Ovchinikova G."/>
            <person name="Pati A."/>
            <person name="Ivanova N."/>
            <person name="Mavromatis K."/>
            <person name="Chen A."/>
            <person name="Palaniappan K."/>
            <person name="Land M."/>
            <person name="Hauser L."/>
            <person name="Chang Y.J."/>
            <person name="Jeffries C.D."/>
            <person name="Bristow J."/>
            <person name="Eisen J.A."/>
            <person name="Markowitz V."/>
            <person name="Hugenholtz P."/>
            <person name="Kyrpides N.C."/>
            <person name="Klenk H.P."/>
        </authorList>
    </citation>
    <scope>NUCLEOTIDE SEQUENCE [LARGE SCALE GENOMIC DNA]</scope>
    <source>
        <strain evidence="9">DSM 44728 / CIP 108903 / NRRL B-16338 / NBRC 102104 / LLR-40K-21</strain>
    </source>
</reference>
<dbReference type="PROSITE" id="PS50110">
    <property type="entry name" value="RESPONSE_REGULATORY"/>
    <property type="match status" value="1"/>
</dbReference>
<gene>
    <name evidence="8" type="ordered locus">Snas_4725</name>
</gene>
<dbReference type="CDD" id="cd06170">
    <property type="entry name" value="LuxR_C_like"/>
    <property type="match status" value="1"/>
</dbReference>
<dbReference type="RefSeq" id="WP_013019938.1">
    <property type="nucleotide sequence ID" value="NC_013947.1"/>
</dbReference>
<keyword evidence="3" id="KW-0238">DNA-binding</keyword>
<feature type="domain" description="Response regulatory" evidence="7">
    <location>
        <begin position="2"/>
        <end position="122"/>
    </location>
</feature>
<dbReference type="GO" id="GO:0006355">
    <property type="term" value="P:regulation of DNA-templated transcription"/>
    <property type="evidence" value="ECO:0007669"/>
    <property type="project" value="InterPro"/>
</dbReference>
<evidence type="ECO:0000256" key="1">
    <source>
        <dbReference type="ARBA" id="ARBA00022553"/>
    </source>
</evidence>
<sequence length="218" mass="23647">MRVVILEDHALLQEGLGLLLGTAGFEVAAAVGTVEEFAAAVDAEPPDIAVVDIRLPPTFRDEGLRAAIDARTRHPRLPILVLSQYIERVYATELLADRRGGVGYLLKNRISRVDDFIDAVHRVAAGGTALDPDVVAQLLITRGPAPLECLTPREREVLALMAEGHANTAIAAKLFLTERAISKHIGNIFRKLELPVDDSAHRRVRAVVKYLSATADPS</sequence>
<dbReference type="AlphaFoldDB" id="D3Q7M5"/>
<organism evidence="8 9">
    <name type="scientific">Stackebrandtia nassauensis (strain DSM 44728 / CIP 108903 / NRRL B-16338 / NBRC 102104 / LLR-40K-21)</name>
    <dbReference type="NCBI Taxonomy" id="446470"/>
    <lineage>
        <taxon>Bacteria</taxon>
        <taxon>Bacillati</taxon>
        <taxon>Actinomycetota</taxon>
        <taxon>Actinomycetes</taxon>
        <taxon>Glycomycetales</taxon>
        <taxon>Glycomycetaceae</taxon>
        <taxon>Stackebrandtia</taxon>
    </lineage>
</organism>
<dbReference type="InterPro" id="IPR039420">
    <property type="entry name" value="WalR-like"/>
</dbReference>
<accession>D3Q7M5</accession>
<dbReference type="InterPro" id="IPR016032">
    <property type="entry name" value="Sig_transdc_resp-reg_C-effctor"/>
</dbReference>
<keyword evidence="9" id="KW-1185">Reference proteome</keyword>
<name>D3Q7M5_STANL</name>
<dbReference type="GO" id="GO:0003677">
    <property type="term" value="F:DNA binding"/>
    <property type="evidence" value="ECO:0007669"/>
    <property type="project" value="UniProtKB-KW"/>
</dbReference>
<dbReference type="InterPro" id="IPR001789">
    <property type="entry name" value="Sig_transdc_resp-reg_receiver"/>
</dbReference>
<keyword evidence="1 5" id="KW-0597">Phosphoprotein</keyword>
<dbReference type="SUPFAM" id="SSF46894">
    <property type="entry name" value="C-terminal effector domain of the bipartite response regulators"/>
    <property type="match status" value="1"/>
</dbReference>
<dbReference type="SUPFAM" id="SSF52172">
    <property type="entry name" value="CheY-like"/>
    <property type="match status" value="1"/>
</dbReference>
<evidence type="ECO:0000313" key="8">
    <source>
        <dbReference type="EMBL" id="ADD44367.1"/>
    </source>
</evidence>
<evidence type="ECO:0000256" key="2">
    <source>
        <dbReference type="ARBA" id="ARBA00023015"/>
    </source>
</evidence>
<evidence type="ECO:0000256" key="4">
    <source>
        <dbReference type="ARBA" id="ARBA00023163"/>
    </source>
</evidence>
<dbReference type="SMART" id="SM00421">
    <property type="entry name" value="HTH_LUXR"/>
    <property type="match status" value="1"/>
</dbReference>
<dbReference type="GO" id="GO:0000160">
    <property type="term" value="P:phosphorelay signal transduction system"/>
    <property type="evidence" value="ECO:0007669"/>
    <property type="project" value="InterPro"/>
</dbReference>
<dbReference type="CDD" id="cd17535">
    <property type="entry name" value="REC_NarL-like"/>
    <property type="match status" value="1"/>
</dbReference>
<evidence type="ECO:0000313" key="9">
    <source>
        <dbReference type="Proteomes" id="UP000000844"/>
    </source>
</evidence>
<evidence type="ECO:0000256" key="5">
    <source>
        <dbReference type="PROSITE-ProRule" id="PRU00169"/>
    </source>
</evidence>
<protein>
    <submittedName>
        <fullName evidence="8">Two component transcriptional regulator, LuxR family</fullName>
    </submittedName>
</protein>
<dbReference type="OrthoDB" id="4135368at2"/>
<dbReference type="EMBL" id="CP001778">
    <property type="protein sequence ID" value="ADD44367.1"/>
    <property type="molecule type" value="Genomic_DNA"/>
</dbReference>
<dbReference type="Gene3D" id="3.40.50.2300">
    <property type="match status" value="1"/>
</dbReference>
<dbReference type="Pfam" id="PF00072">
    <property type="entry name" value="Response_reg"/>
    <property type="match status" value="1"/>
</dbReference>
<proteinExistence type="predicted"/>